<dbReference type="OrthoDB" id="2692106at2"/>
<dbReference type="Pfam" id="PF22871">
    <property type="entry name" value="AimR"/>
    <property type="match status" value="1"/>
</dbReference>
<evidence type="ECO:0008006" key="3">
    <source>
        <dbReference type="Google" id="ProtNLM"/>
    </source>
</evidence>
<dbReference type="EMBL" id="SRJC01000004">
    <property type="protein sequence ID" value="TGB01932.1"/>
    <property type="molecule type" value="Genomic_DNA"/>
</dbReference>
<keyword evidence="2" id="KW-1185">Reference proteome</keyword>
<dbReference type="Proteomes" id="UP000297982">
    <property type="component" value="Unassembled WGS sequence"/>
</dbReference>
<dbReference type="NCBIfam" id="NF038310">
    <property type="entry name" value="lysogeny_AimR"/>
    <property type="match status" value="1"/>
</dbReference>
<name>A0A4Z0GXD3_9BACI</name>
<gene>
    <name evidence="1" type="ORF">E4663_14970</name>
</gene>
<dbReference type="InterPro" id="IPR047705">
    <property type="entry name" value="AimR-like"/>
</dbReference>
<evidence type="ECO:0000313" key="2">
    <source>
        <dbReference type="Proteomes" id="UP000297982"/>
    </source>
</evidence>
<proteinExistence type="predicted"/>
<protein>
    <recommendedName>
        <fullName evidence="3">Tetratricopeptide repeat protein</fullName>
    </recommendedName>
</protein>
<dbReference type="AlphaFoldDB" id="A0A4Z0GXD3"/>
<organism evidence="1 2">
    <name type="scientific">Halobacillus salinus</name>
    <dbReference type="NCBI Taxonomy" id="192814"/>
    <lineage>
        <taxon>Bacteria</taxon>
        <taxon>Bacillati</taxon>
        <taxon>Bacillota</taxon>
        <taxon>Bacilli</taxon>
        <taxon>Bacillales</taxon>
        <taxon>Bacillaceae</taxon>
        <taxon>Halobacillus</taxon>
    </lineage>
</organism>
<comment type="caution">
    <text evidence="1">The sequence shown here is derived from an EMBL/GenBank/DDBJ whole genome shotgun (WGS) entry which is preliminary data.</text>
</comment>
<reference evidence="1 2" key="1">
    <citation type="journal article" date="2003" name="Int. J. Syst. Evol. Microbiol.">
        <title>Halobacillus salinus sp. nov., isolated from a salt lake on the coast of the East Sea in Korea.</title>
        <authorList>
            <person name="Yoon J.H."/>
            <person name="Kang K.H."/>
            <person name="Park Y.H."/>
        </authorList>
    </citation>
    <scope>NUCLEOTIDE SEQUENCE [LARGE SCALE GENOMIC DNA]</scope>
    <source>
        <strain evidence="1 2">HSL-3</strain>
    </source>
</reference>
<evidence type="ECO:0000313" key="1">
    <source>
        <dbReference type="EMBL" id="TGB01932.1"/>
    </source>
</evidence>
<dbReference type="STRING" id="192814.GCA_900166575_03771"/>
<dbReference type="RefSeq" id="WP_079477192.1">
    <property type="nucleotide sequence ID" value="NZ_FVYZ01000002.1"/>
</dbReference>
<accession>A0A4Z0GXD3</accession>
<sequence>MKSYMVIEPTRFNRIHMNYLSPAYKFYHHQLKDAESDTIAAERTREFCFTHKQTELEDQLAMMEFLYMNDYFTDLEKALEFEYLHSEVKDLYRIVLDRKTTRLTEQDLQEMETMEFEHPSLKCIHLFLLVYAYYDMKKFAGMDKYTEDIQEALFTINEPLFHYFMKLRFDELTFHHYFKTNSLVLARKFAYKYISSGLAPKKQATMHSHLALTYAFEDYETSLEYLKQTKRIADDHNLTAISQSVTENSIPFISAFHHRTENVKTNDPVEIAHLSIARGNPEKAIEILESRSSLSPFQQSYLGLAKKDLALLRDAKHRFVHDNGDMFFAQLPEHYMKRILTIV</sequence>